<protein>
    <submittedName>
        <fullName evidence="1">Uncharacterized protein</fullName>
    </submittedName>
</protein>
<dbReference type="RefSeq" id="WP_066136231.1">
    <property type="nucleotide sequence ID" value="NZ_CP014525.1"/>
</dbReference>
<evidence type="ECO:0000313" key="2">
    <source>
        <dbReference type="Proteomes" id="UP000076066"/>
    </source>
</evidence>
<reference evidence="1 2" key="1">
    <citation type="submission" date="2016-02" db="EMBL/GenBank/DDBJ databases">
        <title>Complete Genome of H5569, the type strain of the newly described species Haematospirillium jordaniae.</title>
        <authorList>
            <person name="Nicholson A.C."/>
            <person name="Humrighouse B.W."/>
            <person name="Loparov V."/>
            <person name="McQuiston J.R."/>
        </authorList>
    </citation>
    <scope>NUCLEOTIDE SEQUENCE [LARGE SCALE GENOMIC DNA]</scope>
    <source>
        <strain evidence="1 2">H5569</strain>
    </source>
</reference>
<proteinExistence type="predicted"/>
<dbReference type="GeneID" id="53317458"/>
<evidence type="ECO:0000313" key="1">
    <source>
        <dbReference type="EMBL" id="AMW35433.1"/>
    </source>
</evidence>
<dbReference type="AlphaFoldDB" id="A0A143DGK3"/>
<gene>
    <name evidence="1" type="ORF">AY555_09870</name>
</gene>
<dbReference type="KEGG" id="hjo:AY555_09870"/>
<name>A0A143DGK3_9PROT</name>
<accession>A0A143DGK3</accession>
<keyword evidence="2" id="KW-1185">Reference proteome</keyword>
<dbReference type="STRING" id="1549855.AY555_09870"/>
<organism evidence="1 2">
    <name type="scientific">Haematospirillum jordaniae</name>
    <dbReference type="NCBI Taxonomy" id="1549855"/>
    <lineage>
        <taxon>Bacteria</taxon>
        <taxon>Pseudomonadati</taxon>
        <taxon>Pseudomonadota</taxon>
        <taxon>Alphaproteobacteria</taxon>
        <taxon>Rhodospirillales</taxon>
        <taxon>Novispirillaceae</taxon>
        <taxon>Haematospirillum</taxon>
    </lineage>
</organism>
<dbReference type="Proteomes" id="UP000076066">
    <property type="component" value="Chromosome"/>
</dbReference>
<sequence length="235" mass="25224">MVFLLFVPVQPVRSAPVPGYATILKAVEAGDDTAVLDSVLTLSEQAPELGPDLVALVVRLAPWLAAPVSSAAVMRASPEQQNRLAAAVLAAALAASEGRHTADVLAAVRTAAPHADVRVLQRIVARLGKVEAGLWGTVYALHDVPVDQPDDYKAMKHGMAALRRVMLVIRQATLDSLPDSIQDIPDPSRIMVRDRDLHMDSDASPSRSYEGFELLHRLFLLPPPHVPSLLLPSPS</sequence>
<dbReference type="EMBL" id="CP014525">
    <property type="protein sequence ID" value="AMW35433.1"/>
    <property type="molecule type" value="Genomic_DNA"/>
</dbReference>